<dbReference type="NCBIfam" id="TIGR03816">
    <property type="entry name" value="tadE_like_DECH"/>
    <property type="match status" value="1"/>
</dbReference>
<evidence type="ECO:0000256" key="1">
    <source>
        <dbReference type="SAM" id="Phobius"/>
    </source>
</evidence>
<dbReference type="AlphaFoldDB" id="A0A4Q2EHE6"/>
<evidence type="ECO:0000313" key="4">
    <source>
        <dbReference type="Proteomes" id="UP000290624"/>
    </source>
</evidence>
<keyword evidence="1" id="KW-0812">Transmembrane</keyword>
<name>A0A4Q2EHE6_9ACTN</name>
<evidence type="ECO:0000259" key="2">
    <source>
        <dbReference type="Pfam" id="PF13400"/>
    </source>
</evidence>
<reference evidence="3 4" key="1">
    <citation type="submission" date="2018-01" db="EMBL/GenBank/DDBJ databases">
        <title>Lactibacter flavus gen. nov., sp. nov., a novel bacterium of the family Propionibacteriaceae isolated from raw milk and dairy products.</title>
        <authorList>
            <person name="Wenning M."/>
            <person name="Breitenwieser F."/>
            <person name="Huptas C."/>
            <person name="von Neubeck M."/>
            <person name="Busse H.-J."/>
            <person name="Scherer S."/>
        </authorList>
    </citation>
    <scope>NUCLEOTIDE SEQUENCE [LARGE SCALE GENOMIC DNA]</scope>
    <source>
        <strain evidence="3 4">VG341</strain>
    </source>
</reference>
<feature type="transmembrane region" description="Helical" evidence="1">
    <location>
        <begin position="12"/>
        <end position="38"/>
    </location>
</feature>
<dbReference type="InterPro" id="IPR021202">
    <property type="entry name" value="Rv3654c-like"/>
</dbReference>
<keyword evidence="1" id="KW-0472">Membrane</keyword>
<gene>
    <name evidence="3" type="ORF">C1706_02960</name>
</gene>
<protein>
    <submittedName>
        <fullName evidence="3">TadE-like protein</fullName>
    </submittedName>
</protein>
<proteinExistence type="predicted"/>
<keyword evidence="1" id="KW-1133">Transmembrane helix</keyword>
<accession>A0A4Q2EHE6</accession>
<dbReference type="RefSeq" id="WP_129457729.1">
    <property type="nucleotide sequence ID" value="NZ_PPCV01000002.1"/>
</dbReference>
<organism evidence="3 4">
    <name type="scientific">Propioniciclava flava</name>
    <dbReference type="NCBI Taxonomy" id="2072026"/>
    <lineage>
        <taxon>Bacteria</taxon>
        <taxon>Bacillati</taxon>
        <taxon>Actinomycetota</taxon>
        <taxon>Actinomycetes</taxon>
        <taxon>Propionibacteriales</taxon>
        <taxon>Propionibacteriaceae</taxon>
        <taxon>Propioniciclava</taxon>
    </lineage>
</organism>
<keyword evidence="4" id="KW-1185">Reference proteome</keyword>
<dbReference type="Proteomes" id="UP000290624">
    <property type="component" value="Unassembled WGS sequence"/>
</dbReference>
<dbReference type="InterPro" id="IPR028087">
    <property type="entry name" value="Tad_N"/>
</dbReference>
<comment type="caution">
    <text evidence="3">The sequence shown here is derived from an EMBL/GenBank/DDBJ whole genome shotgun (WGS) entry which is preliminary data.</text>
</comment>
<evidence type="ECO:0000313" key="3">
    <source>
        <dbReference type="EMBL" id="RXW32861.1"/>
    </source>
</evidence>
<sequence>MTGRAEAERGSAMLWASGIILLIVVVTLLLIGAGALAARGHAAQGAADLAALAGAQAQRSGRDACPAAAKSAALNDAEVTACAVAGDEVEVVVTVDVRIRAGLGPWTTDLAGHANAGILTGAPE</sequence>
<feature type="domain" description="Putative Flp pilus-assembly TadG-like N-terminal" evidence="2">
    <location>
        <begin position="10"/>
        <end position="57"/>
    </location>
</feature>
<dbReference type="EMBL" id="PPCV01000002">
    <property type="protein sequence ID" value="RXW32861.1"/>
    <property type="molecule type" value="Genomic_DNA"/>
</dbReference>
<dbReference type="Pfam" id="PF13400">
    <property type="entry name" value="Tad"/>
    <property type="match status" value="1"/>
</dbReference>